<dbReference type="InterPro" id="IPR043519">
    <property type="entry name" value="NT_sf"/>
</dbReference>
<dbReference type="Gene3D" id="3.10.20.30">
    <property type="match status" value="1"/>
</dbReference>
<name>A0A8J5X935_DIALT</name>
<evidence type="ECO:0000313" key="5">
    <source>
        <dbReference type="Proteomes" id="UP000751190"/>
    </source>
</evidence>
<dbReference type="SUPFAM" id="SSF81301">
    <property type="entry name" value="Nucleotidyltransferase"/>
    <property type="match status" value="1"/>
</dbReference>
<dbReference type="SUPFAM" id="SSF103511">
    <property type="entry name" value="Chlorophyll a-b binding protein"/>
    <property type="match status" value="1"/>
</dbReference>
<feature type="compositionally biased region" description="Low complexity" evidence="1">
    <location>
        <begin position="429"/>
        <end position="443"/>
    </location>
</feature>
<protein>
    <recommendedName>
        <fullName evidence="3">RelA/SpoT domain-containing protein</fullName>
    </recommendedName>
</protein>
<sequence length="965" mass="101245">MVLGRPAALLFLAALGGAGGLKAPTLRAAASPRSSASSALFDGDDGAPPRAVRERLAGAEGVPGARRWPEPSDAPTRTPTLSAAPYPVHDDLYVRPNSPFARDWAWGDDAGGAAPGAVSLGASNGWCLTDAEAKELGELRAGLASRLGHCSIPEQTRVLTALDVAYQAQGCCRVEPRDAVGIARAVGLAELLARLRIDSAAIVAALLHGAVLSGELSVADGETLCGSDAPLLQQILKVSRTLSVLRSSGLAHSTSGEHADRVRQLVLVLSPDSRAVFVFLATRVLELRDAAALPAARREALAREALELFAPLAHRLNMWSLKSELEALCFELLRPRECAALHSEMGRLRTDCSPSLQHQRSRLVKALAADEWLNRSTLAISVAARLKEPFSVWQKLHASRATSRAASRAAAAADAGPTPDSRLPDSRRAAPASGAAGAPAASTPGALASLADILGLRVVFEPNYPAGIAADAAAALDLTIARRIMDVTHRVWAPVTGRDKDYISAPKPNGYKSLHSTVVWGSLQAEVQVRSSQMHWQSQFGSAAHWIYKEPRSPLLSSAQRARAPHTPPSARRGGHEGVVDPEASDDDRATSALGPGSGASAATATAVCAPTEPRMAAAASIWLTAAAECMAEEEERAAAASASVGAVLETDALLQPSTSARPLRGPHFNVALKASQSAPQRVADEIEEDSELAALDRTARLVRSVRRAVLEREVLVTTQGGQVLSLPRGANVGDAARVMQWIDEASSSTSLRATVNGKMAALSTKLRTGDLLAFHRDVQQLSTATARLSAALRARGPAHGWAFVRADDFPAQGAFAPTTKALTSRWSPRLAEAELKHGRIALLAVAHLLLRAWVGGSTEGMLGAATSSTGSLLDDLSFPPFVWTAFTRAAESAIYNSDTQVSGGAWTAWCVLLSVCGLVEGLNLNLSRHAEAERNSVRDLGAGSVGAPGDAGPHRIYSPVSCRV</sequence>
<feature type="region of interest" description="Disordered" evidence="1">
    <location>
        <begin position="407"/>
        <end position="443"/>
    </location>
</feature>
<keyword evidence="5" id="KW-1185">Reference proteome</keyword>
<feature type="chain" id="PRO_5035219277" description="RelA/SpoT domain-containing protein" evidence="2">
    <location>
        <begin position="21"/>
        <end position="965"/>
    </location>
</feature>
<dbReference type="Pfam" id="PF13328">
    <property type="entry name" value="HD_4"/>
    <property type="match status" value="1"/>
</dbReference>
<dbReference type="Pfam" id="PF04607">
    <property type="entry name" value="RelA_SpoT"/>
    <property type="match status" value="1"/>
</dbReference>
<feature type="compositionally biased region" description="Low complexity" evidence="1">
    <location>
        <begin position="591"/>
        <end position="602"/>
    </location>
</feature>
<dbReference type="Proteomes" id="UP000751190">
    <property type="component" value="Unassembled WGS sequence"/>
</dbReference>
<keyword evidence="2" id="KW-0732">Signal</keyword>
<evidence type="ECO:0000259" key="3">
    <source>
        <dbReference type="SMART" id="SM00954"/>
    </source>
</evidence>
<organism evidence="4 5">
    <name type="scientific">Diacronema lutheri</name>
    <name type="common">Unicellular marine alga</name>
    <name type="synonym">Monochrysis lutheri</name>
    <dbReference type="NCBI Taxonomy" id="2081491"/>
    <lineage>
        <taxon>Eukaryota</taxon>
        <taxon>Haptista</taxon>
        <taxon>Haptophyta</taxon>
        <taxon>Pavlovophyceae</taxon>
        <taxon>Pavlovales</taxon>
        <taxon>Pavlovaceae</taxon>
        <taxon>Diacronema</taxon>
    </lineage>
</organism>
<feature type="signal peptide" evidence="2">
    <location>
        <begin position="1"/>
        <end position="20"/>
    </location>
</feature>
<dbReference type="GO" id="GO:0015969">
    <property type="term" value="P:guanosine tetraphosphate metabolic process"/>
    <property type="evidence" value="ECO:0007669"/>
    <property type="project" value="InterPro"/>
</dbReference>
<feature type="region of interest" description="Disordered" evidence="1">
    <location>
        <begin position="57"/>
        <end position="82"/>
    </location>
</feature>
<gene>
    <name evidence="4" type="ORF">KFE25_011573</name>
</gene>
<dbReference type="Gene3D" id="1.10.3210.10">
    <property type="entry name" value="Hypothetical protein af1432"/>
    <property type="match status" value="1"/>
</dbReference>
<feature type="domain" description="RelA/SpoT" evidence="3">
    <location>
        <begin position="426"/>
        <end position="552"/>
    </location>
</feature>
<dbReference type="CDD" id="cd05399">
    <property type="entry name" value="NT_Rel-Spo_like"/>
    <property type="match status" value="1"/>
</dbReference>
<accession>A0A8J5X935</accession>
<dbReference type="SUPFAM" id="SSF109604">
    <property type="entry name" value="HD-domain/PDEase-like"/>
    <property type="match status" value="1"/>
</dbReference>
<comment type="caution">
    <text evidence="4">The sequence shown here is derived from an EMBL/GenBank/DDBJ whole genome shotgun (WGS) entry which is preliminary data.</text>
</comment>
<dbReference type="InterPro" id="IPR012675">
    <property type="entry name" value="Beta-grasp_dom_sf"/>
</dbReference>
<dbReference type="Gene3D" id="3.30.460.10">
    <property type="entry name" value="Beta Polymerase, domain 2"/>
    <property type="match status" value="1"/>
</dbReference>
<dbReference type="EMBL" id="JAGTXO010000022">
    <property type="protein sequence ID" value="KAG8462123.1"/>
    <property type="molecule type" value="Genomic_DNA"/>
</dbReference>
<reference evidence="4" key="1">
    <citation type="submission" date="2021-05" db="EMBL/GenBank/DDBJ databases">
        <title>The genome of the haptophyte Pavlova lutheri (Diacronema luteri, Pavlovales) - a model for lipid biosynthesis in eukaryotic algae.</title>
        <authorList>
            <person name="Hulatt C.J."/>
            <person name="Posewitz M.C."/>
        </authorList>
    </citation>
    <scope>NUCLEOTIDE SEQUENCE</scope>
    <source>
        <strain evidence="4">NIVA-4/92</strain>
    </source>
</reference>
<proteinExistence type="predicted"/>
<dbReference type="GO" id="GO:0009507">
    <property type="term" value="C:chloroplast"/>
    <property type="evidence" value="ECO:0007669"/>
    <property type="project" value="UniProtKB-SubCell"/>
</dbReference>
<evidence type="ECO:0000313" key="4">
    <source>
        <dbReference type="EMBL" id="KAG8462123.1"/>
    </source>
</evidence>
<dbReference type="InterPro" id="IPR007685">
    <property type="entry name" value="RelA_SpoT"/>
</dbReference>
<feature type="region of interest" description="Disordered" evidence="1">
    <location>
        <begin position="557"/>
        <end position="602"/>
    </location>
</feature>
<evidence type="ECO:0000256" key="2">
    <source>
        <dbReference type="SAM" id="SignalP"/>
    </source>
</evidence>
<dbReference type="PANTHER" id="PTHR21262">
    <property type="entry name" value="GUANOSINE-3',5'-BIS DIPHOSPHATE 3'-PYROPHOSPHOHYDROLASE"/>
    <property type="match status" value="1"/>
</dbReference>
<evidence type="ECO:0000256" key="1">
    <source>
        <dbReference type="SAM" id="MobiDB-lite"/>
    </source>
</evidence>
<dbReference type="OrthoDB" id="427950at2759"/>
<dbReference type="SMART" id="SM00954">
    <property type="entry name" value="RelA_SpoT"/>
    <property type="match status" value="1"/>
</dbReference>
<dbReference type="AlphaFoldDB" id="A0A8J5X935"/>
<dbReference type="PANTHER" id="PTHR21262:SF31">
    <property type="entry name" value="GTP PYROPHOSPHOKINASE"/>
    <property type="match status" value="1"/>
</dbReference>